<comment type="caution">
    <text evidence="2">The sequence shown here is derived from an EMBL/GenBank/DDBJ whole genome shotgun (WGS) entry which is preliminary data.</text>
</comment>
<gene>
    <name evidence="2" type="ORF">CDAR_524751</name>
</gene>
<reference evidence="2 3" key="1">
    <citation type="submission" date="2021-06" db="EMBL/GenBank/DDBJ databases">
        <title>Caerostris darwini draft genome.</title>
        <authorList>
            <person name="Kono N."/>
            <person name="Arakawa K."/>
        </authorList>
    </citation>
    <scope>NUCLEOTIDE SEQUENCE [LARGE SCALE GENOMIC DNA]</scope>
</reference>
<feature type="compositionally biased region" description="Pro residues" evidence="1">
    <location>
        <begin position="23"/>
        <end position="33"/>
    </location>
</feature>
<dbReference type="EMBL" id="BPLQ01005290">
    <property type="protein sequence ID" value="GIY13870.1"/>
    <property type="molecule type" value="Genomic_DNA"/>
</dbReference>
<feature type="region of interest" description="Disordered" evidence="1">
    <location>
        <begin position="1"/>
        <end position="37"/>
    </location>
</feature>
<dbReference type="AlphaFoldDB" id="A0AAV4QX85"/>
<keyword evidence="3" id="KW-1185">Reference proteome</keyword>
<feature type="region of interest" description="Disordered" evidence="1">
    <location>
        <begin position="68"/>
        <end position="106"/>
    </location>
</feature>
<evidence type="ECO:0000256" key="1">
    <source>
        <dbReference type="SAM" id="MobiDB-lite"/>
    </source>
</evidence>
<feature type="compositionally biased region" description="Basic and acidic residues" evidence="1">
    <location>
        <begin position="90"/>
        <end position="99"/>
    </location>
</feature>
<dbReference type="Proteomes" id="UP001054837">
    <property type="component" value="Unassembled WGS sequence"/>
</dbReference>
<accession>A0AAV4QX85</accession>
<sequence length="262" mass="29244">MDDTKIEPFTNPTPPDSSRAPIHPAPYPPPPTPTALREDAAEVVHAIGISGPAFVPAKGRHWSRFPALQKRSHAYNGARSSSSGGPRSSRSREGARDVSQRCLPGSSPHPSLLRPFSFLRIVWRAHLDPPLERGNRGRRIEQKKMGLRPRASCRRAAEESPPPFAFLACLLTCFCTARHALHFSSTERKKVGNNFTSEKNGFQNAEMLRAFFGSPTHWPVCKFRLFYENATLLEIPTFLQKSNSSRIPTLLGIPTLLQIRLF</sequence>
<proteinExistence type="predicted"/>
<evidence type="ECO:0000313" key="2">
    <source>
        <dbReference type="EMBL" id="GIY13870.1"/>
    </source>
</evidence>
<name>A0AAV4QX85_9ARAC</name>
<feature type="compositionally biased region" description="Low complexity" evidence="1">
    <location>
        <begin position="77"/>
        <end position="88"/>
    </location>
</feature>
<evidence type="ECO:0000313" key="3">
    <source>
        <dbReference type="Proteomes" id="UP001054837"/>
    </source>
</evidence>
<protein>
    <submittedName>
        <fullName evidence="2">Uncharacterized protein</fullName>
    </submittedName>
</protein>
<organism evidence="2 3">
    <name type="scientific">Caerostris darwini</name>
    <dbReference type="NCBI Taxonomy" id="1538125"/>
    <lineage>
        <taxon>Eukaryota</taxon>
        <taxon>Metazoa</taxon>
        <taxon>Ecdysozoa</taxon>
        <taxon>Arthropoda</taxon>
        <taxon>Chelicerata</taxon>
        <taxon>Arachnida</taxon>
        <taxon>Araneae</taxon>
        <taxon>Araneomorphae</taxon>
        <taxon>Entelegynae</taxon>
        <taxon>Araneoidea</taxon>
        <taxon>Araneidae</taxon>
        <taxon>Caerostris</taxon>
    </lineage>
</organism>